<dbReference type="AlphaFoldDB" id="A0A2T0LGM3"/>
<keyword evidence="3" id="KW-1185">Reference proteome</keyword>
<accession>A0A2T0LGM3</accession>
<organism evidence="2 3">
    <name type="scientific">Planifilum fimeticola</name>
    <dbReference type="NCBI Taxonomy" id="201975"/>
    <lineage>
        <taxon>Bacteria</taxon>
        <taxon>Bacillati</taxon>
        <taxon>Bacillota</taxon>
        <taxon>Bacilli</taxon>
        <taxon>Bacillales</taxon>
        <taxon>Thermoactinomycetaceae</taxon>
        <taxon>Planifilum</taxon>
    </lineage>
</organism>
<dbReference type="Proteomes" id="UP000237797">
    <property type="component" value="Unassembled WGS sequence"/>
</dbReference>
<evidence type="ECO:0000313" key="3">
    <source>
        <dbReference type="Proteomes" id="UP000237797"/>
    </source>
</evidence>
<feature type="region of interest" description="Disordered" evidence="1">
    <location>
        <begin position="155"/>
        <end position="175"/>
    </location>
</feature>
<sequence length="175" mass="19292">MNSSRSPWGTNCSDDPVIPRRGNPSRSPHPPPAGGGGKLPVRSALSPLNPRFPELDPPCRQQQAEKKEKGRDVIPPGCRRRAMGAHGVGQVVQGFNHISPDPHQYARKEESRADYRIYRLIPRSPSLRKRTRSENPGKEVLSIIGSPSANRLGVECRRAGRKKRASASLPCRRAV</sequence>
<evidence type="ECO:0000256" key="1">
    <source>
        <dbReference type="SAM" id="MobiDB-lite"/>
    </source>
</evidence>
<evidence type="ECO:0000313" key="2">
    <source>
        <dbReference type="EMBL" id="PRX41451.1"/>
    </source>
</evidence>
<feature type="region of interest" description="Disordered" evidence="1">
    <location>
        <begin position="1"/>
        <end position="81"/>
    </location>
</feature>
<feature type="compositionally biased region" description="Basic and acidic residues" evidence="1">
    <location>
        <begin position="63"/>
        <end position="72"/>
    </location>
</feature>
<proteinExistence type="predicted"/>
<gene>
    <name evidence="2" type="ORF">CLV97_10661</name>
</gene>
<protein>
    <submittedName>
        <fullName evidence="2">Uncharacterized protein</fullName>
    </submittedName>
</protein>
<comment type="caution">
    <text evidence="2">The sequence shown here is derived from an EMBL/GenBank/DDBJ whole genome shotgun (WGS) entry which is preliminary data.</text>
</comment>
<feature type="compositionally biased region" description="Polar residues" evidence="1">
    <location>
        <begin position="1"/>
        <end position="13"/>
    </location>
</feature>
<reference evidence="2 3" key="1">
    <citation type="submission" date="2018-03" db="EMBL/GenBank/DDBJ databases">
        <title>Genomic Encyclopedia of Archaeal and Bacterial Type Strains, Phase II (KMG-II): from individual species to whole genera.</title>
        <authorList>
            <person name="Goeker M."/>
        </authorList>
    </citation>
    <scope>NUCLEOTIDE SEQUENCE [LARGE SCALE GENOMIC DNA]</scope>
    <source>
        <strain evidence="2 3">DSM 44946</strain>
    </source>
</reference>
<name>A0A2T0LGM3_9BACL</name>
<dbReference type="EMBL" id="PVNE01000006">
    <property type="protein sequence ID" value="PRX41451.1"/>
    <property type="molecule type" value="Genomic_DNA"/>
</dbReference>